<reference evidence="1 2" key="1">
    <citation type="submission" date="2024-01" db="EMBL/GenBank/DDBJ databases">
        <title>Genome assemblies of Stephania.</title>
        <authorList>
            <person name="Yang L."/>
        </authorList>
    </citation>
    <scope>NUCLEOTIDE SEQUENCE [LARGE SCALE GENOMIC DNA]</scope>
    <source>
        <strain evidence="1">YNDBR</strain>
        <tissue evidence="1">Leaf</tissue>
    </source>
</reference>
<accession>A0AAP0J669</accession>
<gene>
    <name evidence="1" type="ORF">Syun_016512</name>
</gene>
<comment type="caution">
    <text evidence="1">The sequence shown here is derived from an EMBL/GenBank/DDBJ whole genome shotgun (WGS) entry which is preliminary data.</text>
</comment>
<dbReference type="AlphaFoldDB" id="A0AAP0J669"/>
<evidence type="ECO:0000313" key="1">
    <source>
        <dbReference type="EMBL" id="KAK9127715.1"/>
    </source>
</evidence>
<dbReference type="Proteomes" id="UP001420932">
    <property type="component" value="Unassembled WGS sequence"/>
</dbReference>
<name>A0AAP0J669_9MAGN</name>
<dbReference type="EMBL" id="JBBNAF010000007">
    <property type="protein sequence ID" value="KAK9127715.1"/>
    <property type="molecule type" value="Genomic_DNA"/>
</dbReference>
<proteinExistence type="predicted"/>
<sequence>MSNKPNLLMNGSGCQVVETAPPLVIPMERRPSFQKRLETIQEDAAEVRLNFNTGFDPNSSSSTTTPGFVKACVTRRPSIVAG</sequence>
<organism evidence="1 2">
    <name type="scientific">Stephania yunnanensis</name>
    <dbReference type="NCBI Taxonomy" id="152371"/>
    <lineage>
        <taxon>Eukaryota</taxon>
        <taxon>Viridiplantae</taxon>
        <taxon>Streptophyta</taxon>
        <taxon>Embryophyta</taxon>
        <taxon>Tracheophyta</taxon>
        <taxon>Spermatophyta</taxon>
        <taxon>Magnoliopsida</taxon>
        <taxon>Ranunculales</taxon>
        <taxon>Menispermaceae</taxon>
        <taxon>Menispermoideae</taxon>
        <taxon>Cissampelideae</taxon>
        <taxon>Stephania</taxon>
    </lineage>
</organism>
<protein>
    <submittedName>
        <fullName evidence="1">Uncharacterized protein</fullName>
    </submittedName>
</protein>
<evidence type="ECO:0000313" key="2">
    <source>
        <dbReference type="Proteomes" id="UP001420932"/>
    </source>
</evidence>
<keyword evidence="2" id="KW-1185">Reference proteome</keyword>